<feature type="compositionally biased region" description="Polar residues" evidence="1">
    <location>
        <begin position="89"/>
        <end position="100"/>
    </location>
</feature>
<reference evidence="2 3" key="1">
    <citation type="journal article" date="2014" name="Curr. Biol.">
        <title>The genome of the clonal raider ant Cerapachys biroi.</title>
        <authorList>
            <person name="Oxley P.R."/>
            <person name="Ji L."/>
            <person name="Fetter-Pruneda I."/>
            <person name="McKenzie S.K."/>
            <person name="Li C."/>
            <person name="Hu H."/>
            <person name="Zhang G."/>
            <person name="Kronauer D.J."/>
        </authorList>
    </citation>
    <scope>NUCLEOTIDE SEQUENCE [LARGE SCALE GENOMIC DNA]</scope>
</reference>
<evidence type="ECO:0000313" key="3">
    <source>
        <dbReference type="Proteomes" id="UP000053097"/>
    </source>
</evidence>
<feature type="compositionally biased region" description="Basic and acidic residues" evidence="1">
    <location>
        <begin position="31"/>
        <end position="40"/>
    </location>
</feature>
<organism evidence="2 3">
    <name type="scientific">Ooceraea biroi</name>
    <name type="common">Clonal raider ant</name>
    <name type="synonym">Cerapachys biroi</name>
    <dbReference type="NCBI Taxonomy" id="2015173"/>
    <lineage>
        <taxon>Eukaryota</taxon>
        <taxon>Metazoa</taxon>
        <taxon>Ecdysozoa</taxon>
        <taxon>Arthropoda</taxon>
        <taxon>Hexapoda</taxon>
        <taxon>Insecta</taxon>
        <taxon>Pterygota</taxon>
        <taxon>Neoptera</taxon>
        <taxon>Endopterygota</taxon>
        <taxon>Hymenoptera</taxon>
        <taxon>Apocrita</taxon>
        <taxon>Aculeata</taxon>
        <taxon>Formicoidea</taxon>
        <taxon>Formicidae</taxon>
        <taxon>Dorylinae</taxon>
        <taxon>Ooceraea</taxon>
    </lineage>
</organism>
<protein>
    <submittedName>
        <fullName evidence="2">Uncharacterized protein</fullName>
    </submittedName>
</protein>
<name>A0A026W3L7_OOCBI</name>
<dbReference type="Proteomes" id="UP000053097">
    <property type="component" value="Unassembled WGS sequence"/>
</dbReference>
<gene>
    <name evidence="2" type="ORF">X777_11340</name>
</gene>
<sequence length="178" mass="20005">MDKSTVEIIPSSWVESGNQTALWPKDTLANAEKKAQKAEDTSQLSSDSDSQTFLPLKRSKKPSRFNISLSDKESVLNEPLIQSKKRTQKFGNTDSANVSTPPVVPPFPESQESFNEIDNSLANSEEDFVSLIKYLNLAFGETVNHFLLKAEIEKEEEKKDLTQLINIMDLEQNLKLCV</sequence>
<keyword evidence="3" id="KW-1185">Reference proteome</keyword>
<proteinExistence type="predicted"/>
<dbReference type="EMBL" id="KK107469">
    <property type="protein sequence ID" value="EZA50201.1"/>
    <property type="molecule type" value="Genomic_DNA"/>
</dbReference>
<feature type="compositionally biased region" description="Low complexity" evidence="1">
    <location>
        <begin position="41"/>
        <end position="52"/>
    </location>
</feature>
<evidence type="ECO:0000256" key="1">
    <source>
        <dbReference type="SAM" id="MobiDB-lite"/>
    </source>
</evidence>
<feature type="region of interest" description="Disordered" evidence="1">
    <location>
        <begin position="78"/>
        <end position="106"/>
    </location>
</feature>
<feature type="region of interest" description="Disordered" evidence="1">
    <location>
        <begin position="19"/>
        <end position="59"/>
    </location>
</feature>
<evidence type="ECO:0000313" key="2">
    <source>
        <dbReference type="EMBL" id="EZA50201.1"/>
    </source>
</evidence>
<dbReference type="AlphaFoldDB" id="A0A026W3L7"/>
<accession>A0A026W3L7</accession>